<dbReference type="CDD" id="cd15457">
    <property type="entry name" value="NADAR"/>
    <property type="match status" value="1"/>
</dbReference>
<dbReference type="OrthoDB" id="206452at2759"/>
<keyword evidence="2" id="KW-0378">Hydrolase</keyword>
<reference evidence="2 3" key="1">
    <citation type="submission" date="2018-05" db="EMBL/GenBank/DDBJ databases">
        <title>Genome sequencing and assembly of the regulated plant pathogen Lachnellula willkommii and related sister species for the development of diagnostic species identification markers.</title>
        <authorList>
            <person name="Giroux E."/>
            <person name="Bilodeau G."/>
        </authorList>
    </citation>
    <scope>NUCLEOTIDE SEQUENCE [LARGE SCALE GENOMIC DNA]</scope>
    <source>
        <strain evidence="2 3">CBS 160.35</strain>
    </source>
</reference>
<keyword evidence="3" id="KW-1185">Reference proteome</keyword>
<evidence type="ECO:0000313" key="3">
    <source>
        <dbReference type="Proteomes" id="UP000443090"/>
    </source>
</evidence>
<name>A0A8H8S7Z0_9HELO</name>
<dbReference type="InterPro" id="IPR012816">
    <property type="entry name" value="NADAR"/>
</dbReference>
<evidence type="ECO:0000313" key="2">
    <source>
        <dbReference type="EMBL" id="TVY48818.1"/>
    </source>
</evidence>
<comment type="caution">
    <text evidence="2">The sequence shown here is derived from an EMBL/GenBank/DDBJ whole genome shotgun (WGS) entry which is preliminary data.</text>
</comment>
<feature type="domain" description="NADAR" evidence="1">
    <location>
        <begin position="25"/>
        <end position="177"/>
    </location>
</feature>
<accession>A0A8H8S7Z0</accession>
<dbReference type="AlphaFoldDB" id="A0A8H8S7Z0"/>
<dbReference type="SUPFAM" id="SSF143990">
    <property type="entry name" value="YbiA-like"/>
    <property type="match status" value="1"/>
</dbReference>
<gene>
    <name evidence="2" type="ORF">LOCC1_G001664</name>
</gene>
<dbReference type="Pfam" id="PF08719">
    <property type="entry name" value="NADAR"/>
    <property type="match status" value="1"/>
</dbReference>
<dbReference type="NCBIfam" id="TIGR02464">
    <property type="entry name" value="ribofla_fusion"/>
    <property type="match status" value="1"/>
</dbReference>
<sequence length="180" mass="20294">MDEATIQAATLPVKRTETHIYFFGYEGPDPEACFQQWYPSIFVDKDLSGSPRFPTSEHYMMYRKALLFGDKITAVGILNAKTPGKAKELGRKAGPFDQPRWDSSCDAIVEQGNFLKFSQNPKLRAVLLDTGHKIIVEASPSDRIWGIGFDAEHAVGKEDEWGKNKLGEALMRVRERLSEQ</sequence>
<proteinExistence type="predicted"/>
<dbReference type="Gene3D" id="1.10.357.40">
    <property type="entry name" value="YbiA-like"/>
    <property type="match status" value="1"/>
</dbReference>
<evidence type="ECO:0000259" key="1">
    <source>
        <dbReference type="Pfam" id="PF08719"/>
    </source>
</evidence>
<organism evidence="2 3">
    <name type="scientific">Lachnellula occidentalis</name>
    <dbReference type="NCBI Taxonomy" id="215460"/>
    <lineage>
        <taxon>Eukaryota</taxon>
        <taxon>Fungi</taxon>
        <taxon>Dikarya</taxon>
        <taxon>Ascomycota</taxon>
        <taxon>Pezizomycotina</taxon>
        <taxon>Leotiomycetes</taxon>
        <taxon>Helotiales</taxon>
        <taxon>Lachnaceae</taxon>
        <taxon>Lachnellula</taxon>
    </lineage>
</organism>
<dbReference type="InterPro" id="IPR037238">
    <property type="entry name" value="YbiA-like_sf"/>
</dbReference>
<dbReference type="GO" id="GO:0016798">
    <property type="term" value="F:hydrolase activity, acting on glycosyl bonds"/>
    <property type="evidence" value="ECO:0007669"/>
    <property type="project" value="UniProtKB-KW"/>
</dbReference>
<dbReference type="Proteomes" id="UP000443090">
    <property type="component" value="Unassembled WGS sequence"/>
</dbReference>
<protein>
    <submittedName>
        <fullName evidence="2">N-glycosidase</fullName>
    </submittedName>
</protein>
<keyword evidence="2" id="KW-0326">Glycosidase</keyword>
<dbReference type="EMBL" id="QGMI01000031">
    <property type="protein sequence ID" value="TVY48818.1"/>
    <property type="molecule type" value="Genomic_DNA"/>
</dbReference>